<dbReference type="RefSeq" id="XP_029654070.1">
    <property type="nucleotide sequence ID" value="XM_029798210.2"/>
</dbReference>
<comment type="subcellular location">
    <subcellularLocation>
        <location evidence="1">Membrane</location>
        <topology evidence="1">Multi-pass membrane protein</topology>
    </subcellularLocation>
</comment>
<keyword evidence="4 9" id="KW-0812">Transmembrane</keyword>
<dbReference type="GO" id="GO:0046961">
    <property type="term" value="F:proton-transporting ATPase activity, rotational mechanism"/>
    <property type="evidence" value="ECO:0007669"/>
    <property type="project" value="InterPro"/>
</dbReference>
<keyword evidence="5 9" id="KW-0375">Hydrogen ion transport</keyword>
<feature type="transmembrane region" description="Helical" evidence="9">
    <location>
        <begin position="568"/>
        <end position="588"/>
    </location>
</feature>
<name>A0A6P7TZ57_9MOLL</name>
<feature type="transmembrane region" description="Helical" evidence="9">
    <location>
        <begin position="404"/>
        <end position="429"/>
    </location>
</feature>
<protein>
    <recommendedName>
        <fullName evidence="9">V-type proton ATPase subunit a</fullName>
    </recommendedName>
</protein>
<evidence type="ECO:0000256" key="8">
    <source>
        <dbReference type="ARBA" id="ARBA00023136"/>
    </source>
</evidence>
<dbReference type="InterPro" id="IPR002490">
    <property type="entry name" value="V-ATPase_116kDa_su"/>
</dbReference>
<dbReference type="GO" id="GO:0051117">
    <property type="term" value="F:ATPase binding"/>
    <property type="evidence" value="ECO:0007669"/>
    <property type="project" value="TreeGrafter"/>
</dbReference>
<evidence type="ECO:0000313" key="11">
    <source>
        <dbReference type="Proteomes" id="UP000515154"/>
    </source>
</evidence>
<proteinExistence type="inferred from homology"/>
<feature type="transmembrane region" description="Helical" evidence="9">
    <location>
        <begin position="631"/>
        <end position="653"/>
    </location>
</feature>
<dbReference type="PIRSF" id="PIRSF001293">
    <property type="entry name" value="ATP6V0A1"/>
    <property type="match status" value="1"/>
</dbReference>
<dbReference type="GO" id="GO:0007035">
    <property type="term" value="P:vacuolar acidification"/>
    <property type="evidence" value="ECO:0007669"/>
    <property type="project" value="TreeGrafter"/>
</dbReference>
<evidence type="ECO:0000256" key="6">
    <source>
        <dbReference type="ARBA" id="ARBA00022989"/>
    </source>
</evidence>
<evidence type="ECO:0000256" key="7">
    <source>
        <dbReference type="ARBA" id="ARBA00023065"/>
    </source>
</evidence>
<evidence type="ECO:0000313" key="12">
    <source>
        <dbReference type="RefSeq" id="XP_029654021.1"/>
    </source>
</evidence>
<keyword evidence="6 9" id="KW-1133">Transmembrane helix</keyword>
<evidence type="ECO:0000256" key="9">
    <source>
        <dbReference type="RuleBase" id="RU361189"/>
    </source>
</evidence>
<keyword evidence="3 9" id="KW-0813">Transport</keyword>
<keyword evidence="8 9" id="KW-0472">Membrane</keyword>
<dbReference type="AlphaFoldDB" id="A0A6P7TZ57"/>
<evidence type="ECO:0000256" key="1">
    <source>
        <dbReference type="ARBA" id="ARBA00004141"/>
    </source>
</evidence>
<evidence type="ECO:0000256" key="10">
    <source>
        <dbReference type="SAM" id="Coils"/>
    </source>
</evidence>
<gene>
    <name evidence="12 13 14" type="primary">LOC115227248</name>
</gene>
<evidence type="ECO:0000256" key="3">
    <source>
        <dbReference type="ARBA" id="ARBA00022448"/>
    </source>
</evidence>
<dbReference type="KEGG" id="osn:115227248"/>
<dbReference type="GO" id="GO:0000220">
    <property type="term" value="C:vacuolar proton-transporting V-type ATPase, V0 domain"/>
    <property type="evidence" value="ECO:0007669"/>
    <property type="project" value="InterPro"/>
</dbReference>
<dbReference type="PANTHER" id="PTHR11629">
    <property type="entry name" value="VACUOLAR PROTON ATPASES"/>
    <property type="match status" value="1"/>
</dbReference>
<reference evidence="12 13" key="1">
    <citation type="submission" date="2025-08" db="UniProtKB">
        <authorList>
            <consortium name="RefSeq"/>
        </authorList>
    </citation>
    <scope>IDENTIFICATION</scope>
</reference>
<feature type="transmembrane region" description="Helical" evidence="9">
    <location>
        <begin position="765"/>
        <end position="791"/>
    </location>
</feature>
<comment type="function">
    <text evidence="9">Essential component of the vacuolar proton pump (V-ATPase), a multimeric enzyme that catalyzes the translocation of protons across the membranes. Required for assembly and activity of the V-ATPase.</text>
</comment>
<organism evidence="11 12">
    <name type="scientific">Octopus sinensis</name>
    <name type="common">East Asian common octopus</name>
    <dbReference type="NCBI Taxonomy" id="2607531"/>
    <lineage>
        <taxon>Eukaryota</taxon>
        <taxon>Metazoa</taxon>
        <taxon>Spiralia</taxon>
        <taxon>Lophotrochozoa</taxon>
        <taxon>Mollusca</taxon>
        <taxon>Cephalopoda</taxon>
        <taxon>Coleoidea</taxon>
        <taxon>Octopodiformes</taxon>
        <taxon>Octopoda</taxon>
        <taxon>Incirrata</taxon>
        <taxon>Octopodidae</taxon>
        <taxon>Octopus</taxon>
    </lineage>
</organism>
<dbReference type="Proteomes" id="UP000515154">
    <property type="component" value="Linkage group LG1"/>
</dbReference>
<evidence type="ECO:0000313" key="14">
    <source>
        <dbReference type="RefSeq" id="XP_036363333.1"/>
    </source>
</evidence>
<feature type="transmembrane region" description="Helical" evidence="9">
    <location>
        <begin position="535"/>
        <end position="556"/>
    </location>
</feature>
<dbReference type="GO" id="GO:0005886">
    <property type="term" value="C:plasma membrane"/>
    <property type="evidence" value="ECO:0007669"/>
    <property type="project" value="TreeGrafter"/>
</dbReference>
<evidence type="ECO:0000256" key="2">
    <source>
        <dbReference type="ARBA" id="ARBA00009904"/>
    </source>
</evidence>
<dbReference type="InterPro" id="IPR026028">
    <property type="entry name" value="V-type_ATPase_116kDa_su_euka"/>
</dbReference>
<dbReference type="Pfam" id="PF01496">
    <property type="entry name" value="V_ATPase_I"/>
    <property type="match status" value="1"/>
</dbReference>
<dbReference type="RefSeq" id="XP_036363333.1">
    <property type="nucleotide sequence ID" value="XM_036507440.1"/>
</dbReference>
<dbReference type="PANTHER" id="PTHR11629:SF63">
    <property type="entry name" value="V-TYPE PROTON ATPASE SUBUNIT A"/>
    <property type="match status" value="1"/>
</dbReference>
<dbReference type="RefSeq" id="XP_029654021.1">
    <property type="nucleotide sequence ID" value="XM_029798161.2"/>
</dbReference>
<comment type="similarity">
    <text evidence="2 9">Belongs to the V-ATPase 116 kDa subunit family.</text>
</comment>
<evidence type="ECO:0000256" key="5">
    <source>
        <dbReference type="ARBA" id="ARBA00022781"/>
    </source>
</evidence>
<keyword evidence="10" id="KW-0175">Coiled coil</keyword>
<sequence>MSIFRSEEMTLCQLFLQSEAAYPVVAELGELGMVQFRDLNPDVNAFQRKFVSEVRRCEEMERKMRYIEKEMTIDGIKMDVTGVTPKAPPPKEMVDLEASLEKMESELREVKVNEVALKRNYLDLAELKEVLTKVQGFFAAHAQEPQTYMEDHYSVVPDNSAMTSGTSAVQLGFITGVIKREKVPAFERLMWFACRGNVFPRFDEIKNPLIDPVTGDEIRKNVFIVFYQGEQLKNRVRKICEGFHANVYPCPDTAQDRQETLTGVTNRLLDLNIVLAQTKEHRIRVLTNAKKELYVWRTKVEKIKAIYHTLNMFNFDVSHNSLIAEGWTPVIALEKVQAALEHGKEVSSSHAPNILHRMQTTENPPTYIQNNKFTSGFQAIVDAYGVADYGEVNPALYTVITFPFLFGVMFGDSGHGFLLFLFGLTLVLLENKLSGKGDNEIFNTFFGGRYIIMLMGLFAMYTGLIYNDCYSKSFNIFGTSWHSSYSNSTLRENTLLQFDPNQTFATGQPYPFGLDPIWQMTKNKLSFTNSYKMKMSVVIAVVHMLFGVFLSLINNLYFARPMNIFCEFIPQVIFLLSIFGYLDILIFYKWIAFSVQNLAQAQSLLLQLISMFLFESKSSELYNHQTNIQTILVILAFICVPWMLLIKPFILWFRHQAAVKRSQLPSASSQRGLVNCDDDVAANYVINVDEQVEVSSESLHSKSELPEFNFGDIFVHQCIHTIEYCLGCISNTASYLRLWALSLAHAELSEVLWNMVMRIGLSMNVGYIGCIIIFAVFFFWAILTIAILLVMEGLSAFLHALRLHWVEFQNKFYSGNGYTFQPFDFQHCINIPFDD</sequence>
<evidence type="ECO:0000256" key="4">
    <source>
        <dbReference type="ARBA" id="ARBA00022692"/>
    </source>
</evidence>
<feature type="coiled-coil region" evidence="10">
    <location>
        <begin position="93"/>
        <end position="120"/>
    </location>
</feature>
<feature type="transmembrane region" description="Helical" evidence="9">
    <location>
        <begin position="441"/>
        <end position="466"/>
    </location>
</feature>
<keyword evidence="7 9" id="KW-0406">Ion transport</keyword>
<accession>A0A6P7TZ57</accession>
<keyword evidence="11" id="KW-1185">Reference proteome</keyword>
<evidence type="ECO:0000313" key="13">
    <source>
        <dbReference type="RefSeq" id="XP_029654070.1"/>
    </source>
</evidence>